<sequence length="161" mass="19033">MVTNKVRTYSVHRPAPEQAIFILNRGRNAGKPLREPCPNCFIIYCSNQEEQETVYWTFYALWKNGFFHPYLCGSVIEMLRLFELKKLLQNFIQPGIEKATRNPEMIHKIKSIHDLEQKQAEQSKLLSQLRASLIQKYYYSILKQKIPRREFFVLSATYSTP</sequence>
<dbReference type="InterPro" id="IPR054223">
    <property type="entry name" value="DUF6943"/>
</dbReference>
<dbReference type="EMBL" id="JAMXLT020000006">
    <property type="protein sequence ID" value="MDW8548169.1"/>
    <property type="molecule type" value="Genomic_DNA"/>
</dbReference>
<dbReference type="Proteomes" id="UP001204439">
    <property type="component" value="Unassembled WGS sequence"/>
</dbReference>
<comment type="caution">
    <text evidence="1">The sequence shown here is derived from an EMBL/GenBank/DDBJ whole genome shotgun (WGS) entry which is preliminary data.</text>
</comment>
<evidence type="ECO:0008006" key="3">
    <source>
        <dbReference type="Google" id="ProtNLM"/>
    </source>
</evidence>
<accession>A0ABU4JEU5</accession>
<reference evidence="1 2" key="1">
    <citation type="submission" date="2023-11" db="EMBL/GenBank/DDBJ databases">
        <title>First isolation, identification, and characterization of non-pathogenic Epilithonimonas ginsengisoli isolated from diseased farmed rainbow trout (Oncorhynchus mykiss) in Chile.</title>
        <authorList>
            <person name="Miranda C.D."/>
            <person name="Irgang R."/>
            <person name="Concha C."/>
            <person name="Rojas R."/>
            <person name="Avendano R."/>
        </authorList>
    </citation>
    <scope>NUCLEOTIDE SEQUENCE [LARGE SCALE GENOMIC DNA]</scope>
    <source>
        <strain evidence="1 2">FP99</strain>
    </source>
</reference>
<dbReference type="RefSeq" id="WP_131797789.1">
    <property type="nucleotide sequence ID" value="NZ_JAMXLT020000006.1"/>
</dbReference>
<evidence type="ECO:0000313" key="2">
    <source>
        <dbReference type="Proteomes" id="UP001204439"/>
    </source>
</evidence>
<protein>
    <recommendedName>
        <fullName evidence="3">Restriction endonuclease subunit S</fullName>
    </recommendedName>
</protein>
<keyword evidence="2" id="KW-1185">Reference proteome</keyword>
<proteinExistence type="predicted"/>
<name>A0ABU4JEU5_9FLAO</name>
<evidence type="ECO:0000313" key="1">
    <source>
        <dbReference type="EMBL" id="MDW8548169.1"/>
    </source>
</evidence>
<organism evidence="1 2">
    <name type="scientific">Epilithonimonas ginsengisoli</name>
    <dbReference type="NCBI Taxonomy" id="1245592"/>
    <lineage>
        <taxon>Bacteria</taxon>
        <taxon>Pseudomonadati</taxon>
        <taxon>Bacteroidota</taxon>
        <taxon>Flavobacteriia</taxon>
        <taxon>Flavobacteriales</taxon>
        <taxon>Weeksellaceae</taxon>
        <taxon>Chryseobacterium group</taxon>
        <taxon>Epilithonimonas</taxon>
    </lineage>
</organism>
<gene>
    <name evidence="1" type="ORF">NG800_004555</name>
</gene>
<dbReference type="Pfam" id="PF22105">
    <property type="entry name" value="DUF6943"/>
    <property type="match status" value="1"/>
</dbReference>